<dbReference type="InterPro" id="IPR044020">
    <property type="entry name" value="DUF5676"/>
</dbReference>
<keyword evidence="1" id="KW-1133">Transmembrane helix</keyword>
<gene>
    <name evidence="2" type="ORF">MNBD_UNCLBAC01-1056</name>
</gene>
<evidence type="ECO:0000256" key="1">
    <source>
        <dbReference type="SAM" id="Phobius"/>
    </source>
</evidence>
<accession>A0A3B1D163</accession>
<dbReference type="EMBL" id="UOGJ01000074">
    <property type="protein sequence ID" value="VAX35869.1"/>
    <property type="molecule type" value="Genomic_DNA"/>
</dbReference>
<feature type="transmembrane region" description="Helical" evidence="1">
    <location>
        <begin position="9"/>
        <end position="31"/>
    </location>
</feature>
<sequence length="92" mass="9815">MGVINVKKFGFAVGFTGAILYLGCVFVMAFAGKEASIFLFNSLMHGIDVSSIIKMNVPIGNMILGIFQTFILGTLVGSTIASIYNFQLGAKK</sequence>
<dbReference type="AlphaFoldDB" id="A0A3B1D163"/>
<keyword evidence="1" id="KW-0812">Transmembrane</keyword>
<organism evidence="2">
    <name type="scientific">hydrothermal vent metagenome</name>
    <dbReference type="NCBI Taxonomy" id="652676"/>
    <lineage>
        <taxon>unclassified sequences</taxon>
        <taxon>metagenomes</taxon>
        <taxon>ecological metagenomes</taxon>
    </lineage>
</organism>
<dbReference type="Pfam" id="PF18926">
    <property type="entry name" value="DUF5676"/>
    <property type="match status" value="1"/>
</dbReference>
<name>A0A3B1D163_9ZZZZ</name>
<evidence type="ECO:0000313" key="2">
    <source>
        <dbReference type="EMBL" id="VAX35869.1"/>
    </source>
</evidence>
<keyword evidence="1" id="KW-0472">Membrane</keyword>
<proteinExistence type="predicted"/>
<reference evidence="2" key="1">
    <citation type="submission" date="2018-06" db="EMBL/GenBank/DDBJ databases">
        <authorList>
            <person name="Zhirakovskaya E."/>
        </authorList>
    </citation>
    <scope>NUCLEOTIDE SEQUENCE</scope>
</reference>
<protein>
    <submittedName>
        <fullName evidence="2">Uncharacterized protein</fullName>
    </submittedName>
</protein>
<feature type="transmembrane region" description="Helical" evidence="1">
    <location>
        <begin position="62"/>
        <end position="86"/>
    </location>
</feature>